<evidence type="ECO:0000313" key="2">
    <source>
        <dbReference type="EMBL" id="QEH33599.1"/>
    </source>
</evidence>
<feature type="compositionally biased region" description="Polar residues" evidence="1">
    <location>
        <begin position="315"/>
        <end position="324"/>
    </location>
</feature>
<dbReference type="KEGG" id="agv:OJF2_21030"/>
<evidence type="ECO:0000313" key="3">
    <source>
        <dbReference type="Proteomes" id="UP000324233"/>
    </source>
</evidence>
<proteinExistence type="predicted"/>
<dbReference type="RefSeq" id="WP_148593589.1">
    <property type="nucleotide sequence ID" value="NZ_CP042997.1"/>
</dbReference>
<dbReference type="Proteomes" id="UP000324233">
    <property type="component" value="Chromosome"/>
</dbReference>
<name>A0A5B9W034_9BACT</name>
<gene>
    <name evidence="2" type="ORF">OJF2_21030</name>
</gene>
<organism evidence="2 3">
    <name type="scientific">Aquisphaera giovannonii</name>
    <dbReference type="NCBI Taxonomy" id="406548"/>
    <lineage>
        <taxon>Bacteria</taxon>
        <taxon>Pseudomonadati</taxon>
        <taxon>Planctomycetota</taxon>
        <taxon>Planctomycetia</taxon>
        <taxon>Isosphaerales</taxon>
        <taxon>Isosphaeraceae</taxon>
        <taxon>Aquisphaera</taxon>
    </lineage>
</organism>
<accession>A0A5B9W034</accession>
<evidence type="ECO:0000256" key="1">
    <source>
        <dbReference type="SAM" id="MobiDB-lite"/>
    </source>
</evidence>
<dbReference type="EMBL" id="CP042997">
    <property type="protein sequence ID" value="QEH33599.1"/>
    <property type="molecule type" value="Genomic_DNA"/>
</dbReference>
<dbReference type="AlphaFoldDB" id="A0A5B9W034"/>
<feature type="region of interest" description="Disordered" evidence="1">
    <location>
        <begin position="385"/>
        <end position="405"/>
    </location>
</feature>
<protein>
    <submittedName>
        <fullName evidence="2">Uncharacterized protein</fullName>
    </submittedName>
</protein>
<reference evidence="2 3" key="1">
    <citation type="submission" date="2019-08" db="EMBL/GenBank/DDBJ databases">
        <title>Deep-cultivation of Planctomycetes and their phenomic and genomic characterization uncovers novel biology.</title>
        <authorList>
            <person name="Wiegand S."/>
            <person name="Jogler M."/>
            <person name="Boedeker C."/>
            <person name="Pinto D."/>
            <person name="Vollmers J."/>
            <person name="Rivas-Marin E."/>
            <person name="Kohn T."/>
            <person name="Peeters S.H."/>
            <person name="Heuer A."/>
            <person name="Rast P."/>
            <person name="Oberbeckmann S."/>
            <person name="Bunk B."/>
            <person name="Jeske O."/>
            <person name="Meyerdierks A."/>
            <person name="Storesund J.E."/>
            <person name="Kallscheuer N."/>
            <person name="Luecker S."/>
            <person name="Lage O.M."/>
            <person name="Pohl T."/>
            <person name="Merkel B.J."/>
            <person name="Hornburger P."/>
            <person name="Mueller R.-W."/>
            <person name="Bruemmer F."/>
            <person name="Labrenz M."/>
            <person name="Spormann A.M."/>
            <person name="Op den Camp H."/>
            <person name="Overmann J."/>
            <person name="Amann R."/>
            <person name="Jetten M.S.M."/>
            <person name="Mascher T."/>
            <person name="Medema M.H."/>
            <person name="Devos D.P."/>
            <person name="Kaster A.-K."/>
            <person name="Ovreas L."/>
            <person name="Rohde M."/>
            <person name="Galperin M.Y."/>
            <person name="Jogler C."/>
        </authorList>
    </citation>
    <scope>NUCLEOTIDE SEQUENCE [LARGE SCALE GENOMIC DNA]</scope>
    <source>
        <strain evidence="2 3">OJF2</strain>
    </source>
</reference>
<keyword evidence="3" id="KW-1185">Reference proteome</keyword>
<feature type="region of interest" description="Disordered" evidence="1">
    <location>
        <begin position="286"/>
        <end position="372"/>
    </location>
</feature>
<sequence length="527" mass="54423">MLLATSLAGLPVPSVHVSVGLQSPDVDGPVPALPFQWESVGSVSVVKTTSHPPSITTVRVSQPAPAPEIVLAPEGDSSAVGPAILLSSPWTLPNDDVPLEVDDPANLGLPAPMSRGEILAVPELTEGSEVHLSGTLGPDQMKATFRMAVGPTTQNVKIKLASDPGSPGSSRPAVEDILLTDARGQILAVILGAYEKWLDAPSEMTVALSHIPRGADLIIRIIQAPVSPGPSAPPSDGSAGDLTFTMDLRRTEAIGLLPLPTQALTDAFFSPVNLVFPLNSPPGLMGTPAARSPTPSLGSRDEAASNWASDPPATNLASESSPSNEDALGVSVGPLVSRGSSAVGPALATTQDEETTPVDRRGGAFDLASWPSATAGDGVAMREATTPTADGWPAGRSAAHPARRGRVREGIELLRGPGGLPLLASSAAGTGDPGDPSELIATLPESAGHPRMTEGDDSPIQACRDAQAPPHRREKKLGLWAALWGIALGVTLASTPHYPDLMGRLRFRMTRIARVAARGGRGKRRPR</sequence>